<dbReference type="SUPFAM" id="SSF52309">
    <property type="entry name" value="N-(deoxy)ribosyltransferase-like"/>
    <property type="match status" value="1"/>
</dbReference>
<accession>X1BW96</accession>
<dbReference type="AlphaFoldDB" id="X1BW96"/>
<organism evidence="1">
    <name type="scientific">marine sediment metagenome</name>
    <dbReference type="NCBI Taxonomy" id="412755"/>
    <lineage>
        <taxon>unclassified sequences</taxon>
        <taxon>metagenomes</taxon>
        <taxon>ecological metagenomes</taxon>
    </lineage>
</organism>
<protein>
    <submittedName>
        <fullName evidence="1">Uncharacterized protein</fullName>
    </submittedName>
</protein>
<gene>
    <name evidence="1" type="ORF">S01H4_43578</name>
</gene>
<comment type="caution">
    <text evidence="1">The sequence shown here is derived from an EMBL/GenBank/DDBJ whole genome shotgun (WGS) entry which is preliminary data.</text>
</comment>
<reference evidence="1" key="1">
    <citation type="journal article" date="2014" name="Front. Microbiol.">
        <title>High frequency of phylogenetically diverse reductive dehalogenase-homologous genes in deep subseafloor sedimentary metagenomes.</title>
        <authorList>
            <person name="Kawai M."/>
            <person name="Futagami T."/>
            <person name="Toyoda A."/>
            <person name="Takaki Y."/>
            <person name="Nishi S."/>
            <person name="Hori S."/>
            <person name="Arai W."/>
            <person name="Tsubouchi T."/>
            <person name="Morono Y."/>
            <person name="Uchiyama I."/>
            <person name="Ito T."/>
            <person name="Fujiyama A."/>
            <person name="Inagaki F."/>
            <person name="Takami H."/>
        </authorList>
    </citation>
    <scope>NUCLEOTIDE SEQUENCE</scope>
    <source>
        <strain evidence="1">Expedition CK06-06</strain>
    </source>
</reference>
<name>X1BW96_9ZZZZ</name>
<dbReference type="EMBL" id="BART01024056">
    <property type="protein sequence ID" value="GAH00041.1"/>
    <property type="molecule type" value="Genomic_DNA"/>
</dbReference>
<feature type="non-terminal residue" evidence="1">
    <location>
        <position position="140"/>
    </location>
</feature>
<evidence type="ECO:0000313" key="1">
    <source>
        <dbReference type="EMBL" id="GAH00041.1"/>
    </source>
</evidence>
<proteinExistence type="predicted"/>
<dbReference type="Gene3D" id="3.40.50.450">
    <property type="match status" value="1"/>
</dbReference>
<sequence>MKFYLSGGMEYKDDLGMGWREKVTLELENRRHEGVDPVKLEAREDGGALIQNTLTDLKLEHKLDEVRKIVREELFRKDMFAIQFSDAVVVLYDESVQRGAGTLSEAWEAFREGKPIYLVTDFDMERIPTWLIGETAQMFY</sequence>